<organism evidence="2 3">
    <name type="scientific">Fibrella forsythiae</name>
    <dbReference type="NCBI Taxonomy" id="2817061"/>
    <lineage>
        <taxon>Bacteria</taxon>
        <taxon>Pseudomonadati</taxon>
        <taxon>Bacteroidota</taxon>
        <taxon>Cytophagia</taxon>
        <taxon>Cytophagales</taxon>
        <taxon>Spirosomataceae</taxon>
        <taxon>Fibrella</taxon>
    </lineage>
</organism>
<dbReference type="RefSeq" id="WP_207330511.1">
    <property type="nucleotide sequence ID" value="NZ_JAFMYW010000005.1"/>
</dbReference>
<evidence type="ECO:0000313" key="2">
    <source>
        <dbReference type="EMBL" id="MBO0950574.1"/>
    </source>
</evidence>
<reference evidence="2 3" key="1">
    <citation type="submission" date="2021-03" db="EMBL/GenBank/DDBJ databases">
        <title>Fibrella sp. HMF5405 genome sequencing and assembly.</title>
        <authorList>
            <person name="Kang H."/>
            <person name="Kim H."/>
            <person name="Bae S."/>
            <person name="Joh K."/>
        </authorList>
    </citation>
    <scope>NUCLEOTIDE SEQUENCE [LARGE SCALE GENOMIC DNA]</scope>
    <source>
        <strain evidence="2 3">HMF5405</strain>
    </source>
</reference>
<comment type="caution">
    <text evidence="2">The sequence shown here is derived from an EMBL/GenBank/DDBJ whole genome shotgun (WGS) entry which is preliminary data.</text>
</comment>
<gene>
    <name evidence="2" type="ORF">J2I46_18405</name>
</gene>
<evidence type="ECO:0000313" key="3">
    <source>
        <dbReference type="Proteomes" id="UP000664628"/>
    </source>
</evidence>
<proteinExistence type="predicted"/>
<feature type="region of interest" description="Disordered" evidence="1">
    <location>
        <begin position="63"/>
        <end position="90"/>
    </location>
</feature>
<sequence length="90" mass="10506">MDDQNKIEPDYVKGFNEGYLIAQHRPDLAEQLASIDSDFIRLVGFKAGREQYEAERVREERLPNWLTGNRSQKDNIAPTRSKDRDIEPDK</sequence>
<feature type="compositionally biased region" description="Basic and acidic residues" evidence="1">
    <location>
        <begin position="80"/>
        <end position="90"/>
    </location>
</feature>
<evidence type="ECO:0000256" key="1">
    <source>
        <dbReference type="SAM" id="MobiDB-lite"/>
    </source>
</evidence>
<accession>A0ABS3JKP0</accession>
<keyword evidence="3" id="KW-1185">Reference proteome</keyword>
<dbReference type="Proteomes" id="UP000664628">
    <property type="component" value="Unassembled WGS sequence"/>
</dbReference>
<dbReference type="EMBL" id="JAFMYW010000005">
    <property type="protein sequence ID" value="MBO0950574.1"/>
    <property type="molecule type" value="Genomic_DNA"/>
</dbReference>
<protein>
    <submittedName>
        <fullName evidence="2">Uncharacterized protein</fullName>
    </submittedName>
</protein>
<name>A0ABS3JKP0_9BACT</name>